<organism evidence="1 2">
    <name type="scientific">Rhodopseudomonas palustris</name>
    <dbReference type="NCBI Taxonomy" id="1076"/>
    <lineage>
        <taxon>Bacteria</taxon>
        <taxon>Pseudomonadati</taxon>
        <taxon>Pseudomonadota</taxon>
        <taxon>Alphaproteobacteria</taxon>
        <taxon>Hyphomicrobiales</taxon>
        <taxon>Nitrobacteraceae</taxon>
        <taxon>Rhodopseudomonas</taxon>
    </lineage>
</organism>
<accession>A0A323UJC9</accession>
<dbReference type="AlphaFoldDB" id="A0A323UJC9"/>
<evidence type="ECO:0000313" key="1">
    <source>
        <dbReference type="EMBL" id="PZA11720.1"/>
    </source>
</evidence>
<protein>
    <submittedName>
        <fullName evidence="1">Uncharacterized protein</fullName>
    </submittedName>
</protein>
<evidence type="ECO:0000313" key="2">
    <source>
        <dbReference type="Proteomes" id="UP000248134"/>
    </source>
</evidence>
<dbReference type="NCBIfam" id="NF010240">
    <property type="entry name" value="PRK13687.1"/>
    <property type="match status" value="1"/>
</dbReference>
<dbReference type="Proteomes" id="UP000248134">
    <property type="component" value="Unassembled WGS sequence"/>
</dbReference>
<dbReference type="OrthoDB" id="7204880at2"/>
<gene>
    <name evidence="1" type="ORF">DNX69_11395</name>
</gene>
<proteinExistence type="predicted"/>
<comment type="caution">
    <text evidence="1">The sequence shown here is derived from an EMBL/GenBank/DDBJ whole genome shotgun (WGS) entry which is preliminary data.</text>
</comment>
<dbReference type="EMBL" id="QKQS01000016">
    <property type="protein sequence ID" value="PZA11720.1"/>
    <property type="molecule type" value="Genomic_DNA"/>
</dbReference>
<dbReference type="InterPro" id="IPR018654">
    <property type="entry name" value="YjhX_toxin"/>
</dbReference>
<sequence>MNISRNEQRALHVLALGGCIRHARSRGRKISSVLCISREGMILADFDLELFERLRRKRLIESRSGSPYRISQLGRICVRAQLDNQGA</sequence>
<dbReference type="Pfam" id="PF09857">
    <property type="entry name" value="YjhX_toxin"/>
    <property type="match status" value="1"/>
</dbReference>
<reference evidence="1 2" key="1">
    <citation type="submission" date="2018-06" db="EMBL/GenBank/DDBJ databases">
        <title>Draft Whole-Genome Sequence of the purple photosynthetic bacterium Rhodospeudomonas palustris XCP.</title>
        <authorList>
            <person name="Rayyan A."/>
            <person name="Meyer T.E."/>
            <person name="Kyndt J.A."/>
        </authorList>
    </citation>
    <scope>NUCLEOTIDE SEQUENCE [LARGE SCALE GENOMIC DNA]</scope>
    <source>
        <strain evidence="1 2">XCP</strain>
    </source>
</reference>
<name>A0A323UJC9_RHOPL</name>